<evidence type="ECO:0000256" key="4">
    <source>
        <dbReference type="ARBA" id="ARBA00022490"/>
    </source>
</evidence>
<dbReference type="GO" id="GO:0005737">
    <property type="term" value="C:cytoplasm"/>
    <property type="evidence" value="ECO:0007669"/>
    <property type="project" value="UniProtKB-SubCell"/>
</dbReference>
<proteinExistence type="inferred from homology"/>
<reference evidence="9" key="1">
    <citation type="submission" date="2020-06" db="EMBL/GenBank/DDBJ databases">
        <authorList>
            <consortium name="Wellcome Sanger Institute Data Sharing"/>
        </authorList>
    </citation>
    <scope>NUCLEOTIDE SEQUENCE [LARGE SCALE GENOMIC DNA]</scope>
</reference>
<keyword evidence="10" id="KW-1185">Reference proteome</keyword>
<dbReference type="SUPFAM" id="SSF51905">
    <property type="entry name" value="FAD/NAD(P)-binding domain"/>
    <property type="match status" value="1"/>
</dbReference>
<comment type="cofactor">
    <cofactor evidence="1">
        <name>FAD</name>
        <dbReference type="ChEBI" id="CHEBI:57692"/>
    </cofactor>
</comment>
<comment type="subcellular location">
    <subcellularLocation>
        <location evidence="2">Cytoplasm</location>
    </subcellularLocation>
</comment>
<dbReference type="InterPro" id="IPR002937">
    <property type="entry name" value="Amino_oxidase"/>
</dbReference>
<dbReference type="Gene3D" id="3.90.660.10">
    <property type="match status" value="1"/>
</dbReference>
<dbReference type="Pfam" id="PF01593">
    <property type="entry name" value="Amino_oxidase"/>
    <property type="match status" value="1"/>
</dbReference>
<keyword evidence="5" id="KW-0285">Flavoprotein</keyword>
<name>A0A8C5H2A1_GOUWI</name>
<evidence type="ECO:0000313" key="10">
    <source>
        <dbReference type="Proteomes" id="UP000694680"/>
    </source>
</evidence>
<evidence type="ECO:0000313" key="9">
    <source>
        <dbReference type="Ensembl" id="ENSGWIP00000038930.1"/>
    </source>
</evidence>
<dbReference type="SUPFAM" id="SSF54373">
    <property type="entry name" value="FAD-linked reductases, C-terminal domain"/>
    <property type="match status" value="1"/>
</dbReference>
<evidence type="ECO:0000256" key="5">
    <source>
        <dbReference type="ARBA" id="ARBA00022630"/>
    </source>
</evidence>
<dbReference type="AlphaFoldDB" id="A0A8C5H2A1"/>
<dbReference type="PANTHER" id="PTHR10742">
    <property type="entry name" value="FLAVIN MONOAMINE OXIDASE"/>
    <property type="match status" value="1"/>
</dbReference>
<evidence type="ECO:0000256" key="1">
    <source>
        <dbReference type="ARBA" id="ARBA00001974"/>
    </source>
</evidence>
<evidence type="ECO:0000256" key="2">
    <source>
        <dbReference type="ARBA" id="ARBA00004496"/>
    </source>
</evidence>
<comment type="similarity">
    <text evidence="3">Belongs to the flavin monoamine oxidase family.</text>
</comment>
<dbReference type="PANTHER" id="PTHR10742:SF405">
    <property type="entry name" value="PEROXISOMAL N(1)-ACETYL-SPERMINE_SPERMIDINE OXIDASE"/>
    <property type="match status" value="1"/>
</dbReference>
<evidence type="ECO:0000256" key="3">
    <source>
        <dbReference type="ARBA" id="ARBA00005995"/>
    </source>
</evidence>
<evidence type="ECO:0000256" key="7">
    <source>
        <dbReference type="ARBA" id="ARBA00023002"/>
    </source>
</evidence>
<evidence type="ECO:0000256" key="6">
    <source>
        <dbReference type="ARBA" id="ARBA00022827"/>
    </source>
</evidence>
<keyword evidence="7" id="KW-0560">Oxidoreductase</keyword>
<sequence>MEPRIVIVGCGISGITAAHRLIKAGFNHVRILEATSRSGGRIKTGSLGSTITEIGATYIHGPSEQNPLFCLARDYELLNSDALTPENQAADVEEHPPWVANWFSSSGQRLSAELINPAMEKFYDLVFNLPDVDGEYPYASFGQYVCSKVRQQVAEQDRDESTKKLWLCAINTLLKVQCCDNAAHSMDELDLDGFYTYKNLLGLDCTFPNGFEGLIKKLMAELPADIVTYNKPVRCVHWNNSESPVNTVLVECADGERIAADHVIVTLPLGYLKKHQSTFFSPPLPVHKLDSIHKLGFGTYNKIFVEFESPWWDADCEIIYLVWEDEDLSEQMSNIRQSWIRKLPVFTVQPPSERSSYVLCGWIAGEEAEYMETLPEQEVRRCITALIQKFTGNGAITSKRILCTRWFNDPWTCGSYVHLAIGCSEKDFENMMEPLPTKGKGSQVCKHVFIPCAVSNSLKFNMFMKSVCVSFICMWYFSLCKCCLPERRLIPASTPPCTERFSLGGEKLTESSLIIQPLHTNQDKRSKRFTSLVENKARCLI</sequence>
<dbReference type="Proteomes" id="UP000694680">
    <property type="component" value="Chromosome 15"/>
</dbReference>
<reference evidence="9" key="3">
    <citation type="submission" date="2025-09" db="UniProtKB">
        <authorList>
            <consortium name="Ensembl"/>
        </authorList>
    </citation>
    <scope>IDENTIFICATION</scope>
</reference>
<keyword evidence="4" id="KW-0963">Cytoplasm</keyword>
<keyword evidence="6" id="KW-0274">FAD</keyword>
<protein>
    <submittedName>
        <fullName evidence="9">Peroxisomal N(1)-acetyl-spermine/spermidine oxidase-like</fullName>
    </submittedName>
</protein>
<reference evidence="9" key="2">
    <citation type="submission" date="2025-08" db="UniProtKB">
        <authorList>
            <consortium name="Ensembl"/>
        </authorList>
    </citation>
    <scope>IDENTIFICATION</scope>
</reference>
<feature type="domain" description="Amine oxidase" evidence="8">
    <location>
        <begin position="12"/>
        <end position="436"/>
    </location>
</feature>
<dbReference type="InterPro" id="IPR050281">
    <property type="entry name" value="Flavin_monoamine_oxidase"/>
</dbReference>
<dbReference type="Ensembl" id="ENSGWIT00000042353.1">
    <property type="protein sequence ID" value="ENSGWIP00000038930.1"/>
    <property type="gene ID" value="ENSGWIG00000019839.1"/>
</dbReference>
<dbReference type="InterPro" id="IPR036188">
    <property type="entry name" value="FAD/NAD-bd_sf"/>
</dbReference>
<accession>A0A8C5H2A1</accession>
<dbReference type="GO" id="GO:0046203">
    <property type="term" value="P:spermidine catabolic process"/>
    <property type="evidence" value="ECO:0007669"/>
    <property type="project" value="TreeGrafter"/>
</dbReference>
<dbReference type="Gene3D" id="3.50.50.60">
    <property type="entry name" value="FAD/NAD(P)-binding domain"/>
    <property type="match status" value="1"/>
</dbReference>
<evidence type="ECO:0000259" key="8">
    <source>
        <dbReference type="Pfam" id="PF01593"/>
    </source>
</evidence>
<organism evidence="9 10">
    <name type="scientific">Gouania willdenowi</name>
    <name type="common">Blunt-snouted clingfish</name>
    <name type="synonym">Lepadogaster willdenowi</name>
    <dbReference type="NCBI Taxonomy" id="441366"/>
    <lineage>
        <taxon>Eukaryota</taxon>
        <taxon>Metazoa</taxon>
        <taxon>Chordata</taxon>
        <taxon>Craniata</taxon>
        <taxon>Vertebrata</taxon>
        <taxon>Euteleostomi</taxon>
        <taxon>Actinopterygii</taxon>
        <taxon>Neopterygii</taxon>
        <taxon>Teleostei</taxon>
        <taxon>Neoteleostei</taxon>
        <taxon>Acanthomorphata</taxon>
        <taxon>Ovalentaria</taxon>
        <taxon>Blenniimorphae</taxon>
        <taxon>Blenniiformes</taxon>
        <taxon>Gobiesocoidei</taxon>
        <taxon>Gobiesocidae</taxon>
        <taxon>Gobiesocinae</taxon>
        <taxon>Gouania</taxon>
    </lineage>
</organism>
<dbReference type="GO" id="GO:0046592">
    <property type="term" value="F:polyamine oxidase activity"/>
    <property type="evidence" value="ECO:0007669"/>
    <property type="project" value="TreeGrafter"/>
</dbReference>
<gene>
    <name evidence="9" type="primary">LOC114476852</name>
</gene>